<evidence type="ECO:0000313" key="1">
    <source>
        <dbReference type="EMBL" id="KAB1638494.1"/>
    </source>
</evidence>
<dbReference type="SUPFAM" id="SSF55811">
    <property type="entry name" value="Nudix"/>
    <property type="match status" value="1"/>
</dbReference>
<dbReference type="InterPro" id="IPR015797">
    <property type="entry name" value="NUDIX_hydrolase-like_dom_sf"/>
</dbReference>
<accession>A0A7J5B5S8</accession>
<comment type="caution">
    <text evidence="1">The sequence shown here is derived from an EMBL/GenBank/DDBJ whole genome shotgun (WGS) entry which is preliminary data.</text>
</comment>
<dbReference type="RefSeq" id="WP_151423525.1">
    <property type="nucleotide sequence ID" value="NZ_WBJX01000002.1"/>
</dbReference>
<gene>
    <name evidence="1" type="ORF">F8O03_08895</name>
</gene>
<evidence type="ECO:0000313" key="2">
    <source>
        <dbReference type="Proteomes" id="UP000490386"/>
    </source>
</evidence>
<dbReference type="EMBL" id="WBJX01000002">
    <property type="protein sequence ID" value="KAB1638494.1"/>
    <property type="molecule type" value="Genomic_DNA"/>
</dbReference>
<protein>
    <submittedName>
        <fullName evidence="1">NUDIX hydrolase</fullName>
    </submittedName>
</protein>
<name>A0A7J5B5S8_9MICO</name>
<sequence>MSRAYDQPLVAMDALPVRYRDERLEFGLAVRQYDPHAGVEALPGVLLLAGEHGPGPVLRAMRTKAGIPEPEVRFTRQLGWFDGTMRDPRSATISLASLVFLEPGARAGELVWHPLDDVPRLPFDHTVIVEAARVRLGEIVWRDWEITRALLGEKFTSGTALALGAALESEPYDRPNFRRWLEGTGVVRVTTDTTGVKLRGRTTVWEWSD</sequence>
<organism evidence="1 2">
    <name type="scientific">Pseudoclavibacter terrae</name>
    <dbReference type="NCBI Taxonomy" id="1530195"/>
    <lineage>
        <taxon>Bacteria</taxon>
        <taxon>Bacillati</taxon>
        <taxon>Actinomycetota</taxon>
        <taxon>Actinomycetes</taxon>
        <taxon>Micrococcales</taxon>
        <taxon>Microbacteriaceae</taxon>
        <taxon>Pseudoclavibacter</taxon>
    </lineage>
</organism>
<dbReference type="Proteomes" id="UP000490386">
    <property type="component" value="Unassembled WGS sequence"/>
</dbReference>
<proteinExistence type="predicted"/>
<keyword evidence="2" id="KW-1185">Reference proteome</keyword>
<dbReference type="OrthoDB" id="9786141at2"/>
<dbReference type="GO" id="GO:0016787">
    <property type="term" value="F:hydrolase activity"/>
    <property type="evidence" value="ECO:0007669"/>
    <property type="project" value="UniProtKB-KW"/>
</dbReference>
<keyword evidence="1" id="KW-0378">Hydrolase</keyword>
<dbReference type="AlphaFoldDB" id="A0A7J5B5S8"/>
<reference evidence="1 2" key="1">
    <citation type="submission" date="2019-09" db="EMBL/GenBank/DDBJ databases">
        <title>Phylogeny of genus Pseudoclavibacter and closely related genus.</title>
        <authorList>
            <person name="Li Y."/>
        </authorList>
    </citation>
    <scope>NUCLEOTIDE SEQUENCE [LARGE SCALE GENOMIC DNA]</scope>
    <source>
        <strain evidence="1 2">THG-MD12</strain>
    </source>
</reference>
<dbReference type="Gene3D" id="3.90.79.10">
    <property type="entry name" value="Nucleoside Triphosphate Pyrophosphohydrolase"/>
    <property type="match status" value="1"/>
</dbReference>